<feature type="region of interest" description="Disordered" evidence="1">
    <location>
        <begin position="1"/>
        <end position="32"/>
    </location>
</feature>
<dbReference type="AlphaFoldDB" id="A0A382A347"/>
<keyword evidence="2" id="KW-0812">Transmembrane</keyword>
<feature type="compositionally biased region" description="Polar residues" evidence="1">
    <location>
        <begin position="9"/>
        <end position="22"/>
    </location>
</feature>
<keyword evidence="2" id="KW-1133">Transmembrane helix</keyword>
<evidence type="ECO:0000313" key="3">
    <source>
        <dbReference type="EMBL" id="SVA95497.1"/>
    </source>
</evidence>
<protein>
    <submittedName>
        <fullName evidence="3">Uncharacterized protein</fullName>
    </submittedName>
</protein>
<keyword evidence="2" id="KW-0472">Membrane</keyword>
<evidence type="ECO:0000256" key="1">
    <source>
        <dbReference type="SAM" id="MobiDB-lite"/>
    </source>
</evidence>
<organism evidence="3">
    <name type="scientific">marine metagenome</name>
    <dbReference type="NCBI Taxonomy" id="408172"/>
    <lineage>
        <taxon>unclassified sequences</taxon>
        <taxon>metagenomes</taxon>
        <taxon>ecological metagenomes</taxon>
    </lineage>
</organism>
<reference evidence="3" key="1">
    <citation type="submission" date="2018-05" db="EMBL/GenBank/DDBJ databases">
        <authorList>
            <person name="Lanie J.A."/>
            <person name="Ng W.-L."/>
            <person name="Kazmierczak K.M."/>
            <person name="Andrzejewski T.M."/>
            <person name="Davidsen T.M."/>
            <person name="Wayne K.J."/>
            <person name="Tettelin H."/>
            <person name="Glass J.I."/>
            <person name="Rusch D."/>
            <person name="Podicherti R."/>
            <person name="Tsui H.-C.T."/>
            <person name="Winkler M.E."/>
        </authorList>
    </citation>
    <scope>NUCLEOTIDE SEQUENCE</scope>
</reference>
<proteinExistence type="predicted"/>
<name>A0A382A347_9ZZZZ</name>
<evidence type="ECO:0000256" key="2">
    <source>
        <dbReference type="SAM" id="Phobius"/>
    </source>
</evidence>
<accession>A0A382A347</accession>
<gene>
    <name evidence="3" type="ORF">METZ01_LOCUS148351</name>
</gene>
<sequence>MNNRERNGKATTSSWFNHSPEISNHDTGNHRASQNVPHIVSVSIPTTMMTLAVTVSFSLNFLRFLGSALIMIYHLPLVLI</sequence>
<feature type="transmembrane region" description="Helical" evidence="2">
    <location>
        <begin position="51"/>
        <end position="75"/>
    </location>
</feature>
<dbReference type="EMBL" id="UINC01023572">
    <property type="protein sequence ID" value="SVA95497.1"/>
    <property type="molecule type" value="Genomic_DNA"/>
</dbReference>